<comment type="subcellular location">
    <subcellularLocation>
        <location evidence="1">Membrane</location>
        <topology evidence="1">Single-pass type I membrane protein</topology>
    </subcellularLocation>
</comment>
<evidence type="ECO:0000256" key="6">
    <source>
        <dbReference type="ARBA" id="ARBA00023170"/>
    </source>
</evidence>
<evidence type="ECO:0000256" key="1">
    <source>
        <dbReference type="ARBA" id="ARBA00004479"/>
    </source>
</evidence>
<keyword evidence="3" id="KW-0732">Signal</keyword>
<protein>
    <submittedName>
        <fullName evidence="9">Uncharacterized protein</fullName>
    </submittedName>
</protein>
<sequence length="191" mass="20899">MENHLCGPPVTKSCITNDGGSSDVQSKVNGFYESMIVGFVMGFWGVVAPLFFIRFWRHSYYQKLEHYGHMKSREDSIDDNILLNADALDCLRGNGIERSEKGSLKDTVVTLSGILAANFGPWYIGGDFNMVLDQLEHVGDNHGSRGVVNFIGGVFTTLFLGFFRGVGARLLACGMHGGGVVVMASSEPYDF</sequence>
<dbReference type="PANTHER" id="PTHR48063">
    <property type="entry name" value="LRR RECEPTOR-LIKE KINASE"/>
    <property type="match status" value="1"/>
</dbReference>
<keyword evidence="6" id="KW-0675">Receptor</keyword>
<comment type="caution">
    <text evidence="9">The sequence shown here is derived from an EMBL/GenBank/DDBJ whole genome shotgun (WGS) entry which is preliminary data.</text>
</comment>
<keyword evidence="2 8" id="KW-0812">Transmembrane</keyword>
<evidence type="ECO:0000313" key="9">
    <source>
        <dbReference type="EMBL" id="KAK9017268.1"/>
    </source>
</evidence>
<name>A0ABR2RWA6_9ROSI</name>
<organism evidence="9 10">
    <name type="scientific">Hibiscus sabdariffa</name>
    <name type="common">roselle</name>
    <dbReference type="NCBI Taxonomy" id="183260"/>
    <lineage>
        <taxon>Eukaryota</taxon>
        <taxon>Viridiplantae</taxon>
        <taxon>Streptophyta</taxon>
        <taxon>Embryophyta</taxon>
        <taxon>Tracheophyta</taxon>
        <taxon>Spermatophyta</taxon>
        <taxon>Magnoliopsida</taxon>
        <taxon>eudicotyledons</taxon>
        <taxon>Gunneridae</taxon>
        <taxon>Pentapetalae</taxon>
        <taxon>rosids</taxon>
        <taxon>malvids</taxon>
        <taxon>Malvales</taxon>
        <taxon>Malvaceae</taxon>
        <taxon>Malvoideae</taxon>
        <taxon>Hibiscus</taxon>
    </lineage>
</organism>
<keyword evidence="7" id="KW-0325">Glycoprotein</keyword>
<keyword evidence="5 8" id="KW-0472">Membrane</keyword>
<evidence type="ECO:0000256" key="7">
    <source>
        <dbReference type="ARBA" id="ARBA00023180"/>
    </source>
</evidence>
<evidence type="ECO:0000256" key="2">
    <source>
        <dbReference type="ARBA" id="ARBA00022692"/>
    </source>
</evidence>
<evidence type="ECO:0000313" key="10">
    <source>
        <dbReference type="Proteomes" id="UP001396334"/>
    </source>
</evidence>
<dbReference type="PANTHER" id="PTHR48063:SF48">
    <property type="entry name" value="LRR RECEPTOR-LIKE SERINE_THREONINE-PROTEIN KINASE FLS2"/>
    <property type="match status" value="1"/>
</dbReference>
<evidence type="ECO:0000256" key="3">
    <source>
        <dbReference type="ARBA" id="ARBA00022729"/>
    </source>
</evidence>
<keyword evidence="4 8" id="KW-1133">Transmembrane helix</keyword>
<reference evidence="9 10" key="1">
    <citation type="journal article" date="2024" name="G3 (Bethesda)">
        <title>Genome assembly of Hibiscus sabdariffa L. provides insights into metabolisms of medicinal natural products.</title>
        <authorList>
            <person name="Kim T."/>
        </authorList>
    </citation>
    <scope>NUCLEOTIDE SEQUENCE [LARGE SCALE GENOMIC DNA]</scope>
    <source>
        <strain evidence="9">TK-2024</strain>
        <tissue evidence="9">Old leaves</tissue>
    </source>
</reference>
<evidence type="ECO:0000256" key="5">
    <source>
        <dbReference type="ARBA" id="ARBA00023136"/>
    </source>
</evidence>
<keyword evidence="10" id="KW-1185">Reference proteome</keyword>
<feature type="transmembrane region" description="Helical" evidence="8">
    <location>
        <begin position="108"/>
        <end position="126"/>
    </location>
</feature>
<evidence type="ECO:0000256" key="8">
    <source>
        <dbReference type="SAM" id="Phobius"/>
    </source>
</evidence>
<dbReference type="EMBL" id="JBBPBN010000020">
    <property type="protein sequence ID" value="KAK9017268.1"/>
    <property type="molecule type" value="Genomic_DNA"/>
</dbReference>
<proteinExistence type="predicted"/>
<accession>A0ABR2RWA6</accession>
<dbReference type="Proteomes" id="UP001396334">
    <property type="component" value="Unassembled WGS sequence"/>
</dbReference>
<evidence type="ECO:0000256" key="4">
    <source>
        <dbReference type="ARBA" id="ARBA00022989"/>
    </source>
</evidence>
<gene>
    <name evidence="9" type="ORF">V6N11_079748</name>
</gene>
<feature type="transmembrane region" description="Helical" evidence="8">
    <location>
        <begin position="146"/>
        <end position="166"/>
    </location>
</feature>
<dbReference type="InterPro" id="IPR046956">
    <property type="entry name" value="RLP23-like"/>
</dbReference>
<feature type="transmembrane region" description="Helical" evidence="8">
    <location>
        <begin position="35"/>
        <end position="56"/>
    </location>
</feature>